<accession>A0ABR5F0F7</accession>
<comment type="caution">
    <text evidence="2">The sequence shown here is derived from an EMBL/GenBank/DDBJ whole genome shotgun (WGS) entry which is preliminary data.</text>
</comment>
<evidence type="ECO:0000313" key="2">
    <source>
        <dbReference type="EMBL" id="KLL10168.1"/>
    </source>
</evidence>
<dbReference type="InterPro" id="IPR058158">
    <property type="entry name" value="Phage_zn-bd_3"/>
</dbReference>
<dbReference type="Proteomes" id="UP000035425">
    <property type="component" value="Unassembled WGS sequence"/>
</dbReference>
<gene>
    <name evidence="2" type="ORF">FrCorBMG51_19870</name>
</gene>
<name>A0ABR5F0F7_9ACTN</name>
<organism evidence="2 3">
    <name type="scientific">Protofrankia coriariae</name>
    <dbReference type="NCBI Taxonomy" id="1562887"/>
    <lineage>
        <taxon>Bacteria</taxon>
        <taxon>Bacillati</taxon>
        <taxon>Actinomycetota</taxon>
        <taxon>Actinomycetes</taxon>
        <taxon>Frankiales</taxon>
        <taxon>Frankiaceae</taxon>
        <taxon>Protofrankia</taxon>
    </lineage>
</organism>
<dbReference type="EMBL" id="JWIO01000041">
    <property type="protein sequence ID" value="KLL10168.1"/>
    <property type="molecule type" value="Genomic_DNA"/>
</dbReference>
<evidence type="ECO:0000259" key="1">
    <source>
        <dbReference type="Pfam" id="PF24071"/>
    </source>
</evidence>
<protein>
    <recommendedName>
        <fullName evidence="1">Phage FDXHR zinc binding domain-containing protein</fullName>
    </recommendedName>
</protein>
<reference evidence="2 3" key="1">
    <citation type="submission" date="2014-12" db="EMBL/GenBank/DDBJ databases">
        <title>Frankia sp. BMG5.1 draft genome.</title>
        <authorList>
            <person name="Gtari M."/>
            <person name="Ghodhbane-Gtari F."/>
            <person name="Nouioui I."/>
            <person name="Ktari A."/>
            <person name="Hezbri K."/>
            <person name="Mimouni W."/>
            <person name="Sbissi I."/>
            <person name="Ayari A."/>
            <person name="Yamanaka T."/>
            <person name="Normand P."/>
            <person name="Tisa L.S."/>
            <person name="Boudabous A."/>
        </authorList>
    </citation>
    <scope>NUCLEOTIDE SEQUENCE [LARGE SCALE GENOMIC DNA]</scope>
    <source>
        <strain evidence="2 3">BMG5.1</strain>
    </source>
</reference>
<keyword evidence="3" id="KW-1185">Reference proteome</keyword>
<evidence type="ECO:0000313" key="3">
    <source>
        <dbReference type="Proteomes" id="UP000035425"/>
    </source>
</evidence>
<proteinExistence type="predicted"/>
<dbReference type="Pfam" id="PF24071">
    <property type="entry name" value="Phage_zn_bind_3"/>
    <property type="match status" value="1"/>
</dbReference>
<sequence length="93" mass="9821">MAGRDVDYDRPILLGCGRCDVQWTALTAAHCPGCHETFAGVGTGFDAHRVDGRCVPPAQVGLRLDGGYWVAAGERAPGKILRAPHHSGIRQAG</sequence>
<feature type="domain" description="Phage FDXHR zinc binding" evidence="1">
    <location>
        <begin position="15"/>
        <end position="60"/>
    </location>
</feature>